<gene>
    <name evidence="2" type="primary">P0036C11.8</name>
</gene>
<feature type="compositionally biased region" description="Acidic residues" evidence="1">
    <location>
        <begin position="90"/>
        <end position="101"/>
    </location>
</feature>
<organism evidence="2 3">
    <name type="scientific">Oryza sativa subsp. japonica</name>
    <name type="common">Rice</name>
    <dbReference type="NCBI Taxonomy" id="39947"/>
    <lineage>
        <taxon>Eukaryota</taxon>
        <taxon>Viridiplantae</taxon>
        <taxon>Streptophyta</taxon>
        <taxon>Embryophyta</taxon>
        <taxon>Tracheophyta</taxon>
        <taxon>Spermatophyta</taxon>
        <taxon>Magnoliopsida</taxon>
        <taxon>Liliopsida</taxon>
        <taxon>Poales</taxon>
        <taxon>Poaceae</taxon>
        <taxon>BOP clade</taxon>
        <taxon>Oryzoideae</taxon>
        <taxon>Oryzeae</taxon>
        <taxon>Oryzinae</taxon>
        <taxon>Oryza</taxon>
        <taxon>Oryza sativa</taxon>
    </lineage>
</organism>
<reference evidence="3" key="1">
    <citation type="journal article" date="2005" name="Nature">
        <title>The map-based sequence of the rice genome.</title>
        <authorList>
            <consortium name="International rice genome sequencing project (IRGSP)"/>
            <person name="Matsumoto T."/>
            <person name="Wu J."/>
            <person name="Kanamori H."/>
            <person name="Katayose Y."/>
            <person name="Fujisawa M."/>
            <person name="Namiki N."/>
            <person name="Mizuno H."/>
            <person name="Yamamoto K."/>
            <person name="Antonio B.A."/>
            <person name="Baba T."/>
            <person name="Sakata K."/>
            <person name="Nagamura Y."/>
            <person name="Aoki H."/>
            <person name="Arikawa K."/>
            <person name="Arita K."/>
            <person name="Bito T."/>
            <person name="Chiden Y."/>
            <person name="Fujitsuka N."/>
            <person name="Fukunaka R."/>
            <person name="Hamada M."/>
            <person name="Harada C."/>
            <person name="Hayashi A."/>
            <person name="Hijishita S."/>
            <person name="Honda M."/>
            <person name="Hosokawa S."/>
            <person name="Ichikawa Y."/>
            <person name="Idonuma A."/>
            <person name="Iijima M."/>
            <person name="Ikeda M."/>
            <person name="Ikeno M."/>
            <person name="Ito K."/>
            <person name="Ito S."/>
            <person name="Ito T."/>
            <person name="Ito Y."/>
            <person name="Ito Y."/>
            <person name="Iwabuchi A."/>
            <person name="Kamiya K."/>
            <person name="Karasawa W."/>
            <person name="Kurita K."/>
            <person name="Katagiri S."/>
            <person name="Kikuta A."/>
            <person name="Kobayashi H."/>
            <person name="Kobayashi N."/>
            <person name="Machita K."/>
            <person name="Maehara T."/>
            <person name="Masukawa M."/>
            <person name="Mizubayashi T."/>
            <person name="Mukai Y."/>
            <person name="Nagasaki H."/>
            <person name="Nagata Y."/>
            <person name="Naito S."/>
            <person name="Nakashima M."/>
            <person name="Nakama Y."/>
            <person name="Nakamichi Y."/>
            <person name="Nakamura M."/>
            <person name="Meguro A."/>
            <person name="Negishi M."/>
            <person name="Ohta I."/>
            <person name="Ohta T."/>
            <person name="Okamoto M."/>
            <person name="Ono N."/>
            <person name="Saji S."/>
            <person name="Sakaguchi M."/>
            <person name="Sakai K."/>
            <person name="Shibata M."/>
            <person name="Shimokawa T."/>
            <person name="Song J."/>
            <person name="Takazaki Y."/>
            <person name="Terasawa K."/>
            <person name="Tsugane M."/>
            <person name="Tsuji K."/>
            <person name="Ueda S."/>
            <person name="Waki K."/>
            <person name="Yamagata H."/>
            <person name="Yamamoto M."/>
            <person name="Yamamoto S."/>
            <person name="Yamane H."/>
            <person name="Yoshiki S."/>
            <person name="Yoshihara R."/>
            <person name="Yukawa K."/>
            <person name="Zhong H."/>
            <person name="Yano M."/>
            <person name="Yuan Q."/>
            <person name="Ouyang S."/>
            <person name="Liu J."/>
            <person name="Jones K.M."/>
            <person name="Gansberger K."/>
            <person name="Moffat K."/>
            <person name="Hill J."/>
            <person name="Bera J."/>
            <person name="Fadrosh D."/>
            <person name="Jin S."/>
            <person name="Johri S."/>
            <person name="Kim M."/>
            <person name="Overton L."/>
            <person name="Reardon M."/>
            <person name="Tsitrin T."/>
            <person name="Vuong H."/>
            <person name="Weaver B."/>
            <person name="Ciecko A."/>
            <person name="Tallon L."/>
            <person name="Jackson J."/>
            <person name="Pai G."/>
            <person name="Aken S.V."/>
            <person name="Utterback T."/>
            <person name="Reidmuller S."/>
            <person name="Feldblyum T."/>
            <person name="Hsiao J."/>
            <person name="Zismann V."/>
            <person name="Iobst S."/>
            <person name="de Vazeille A.R."/>
            <person name="Buell C.R."/>
            <person name="Ying K."/>
            <person name="Li Y."/>
            <person name="Lu T."/>
            <person name="Huang Y."/>
            <person name="Zhao Q."/>
            <person name="Feng Q."/>
            <person name="Zhang L."/>
            <person name="Zhu J."/>
            <person name="Weng Q."/>
            <person name="Mu J."/>
            <person name="Lu Y."/>
            <person name="Fan D."/>
            <person name="Liu Y."/>
            <person name="Guan J."/>
            <person name="Zhang Y."/>
            <person name="Yu S."/>
            <person name="Liu X."/>
            <person name="Zhang Y."/>
            <person name="Hong G."/>
            <person name="Han B."/>
            <person name="Choisne N."/>
            <person name="Demange N."/>
            <person name="Orjeda G."/>
            <person name="Samain S."/>
            <person name="Cattolico L."/>
            <person name="Pelletier E."/>
            <person name="Couloux A."/>
            <person name="Segurens B."/>
            <person name="Wincker P."/>
            <person name="D'Hont A."/>
            <person name="Scarpelli C."/>
            <person name="Weissenbach J."/>
            <person name="Salanoubat M."/>
            <person name="Quetier F."/>
            <person name="Yu Y."/>
            <person name="Kim H.R."/>
            <person name="Rambo T."/>
            <person name="Currie J."/>
            <person name="Collura K."/>
            <person name="Luo M."/>
            <person name="Yang T."/>
            <person name="Ammiraju J.S.S."/>
            <person name="Engler F."/>
            <person name="Soderlund C."/>
            <person name="Wing R.A."/>
            <person name="Palmer L.E."/>
            <person name="de la Bastide M."/>
            <person name="Spiegel L."/>
            <person name="Nascimento L."/>
            <person name="Zutavern T."/>
            <person name="O'Shaughnessy A."/>
            <person name="Dike S."/>
            <person name="Dedhia N."/>
            <person name="Preston R."/>
            <person name="Balija V."/>
            <person name="McCombie W.R."/>
            <person name="Chow T."/>
            <person name="Chen H."/>
            <person name="Chung M."/>
            <person name="Chen C."/>
            <person name="Shaw J."/>
            <person name="Wu H."/>
            <person name="Hsiao K."/>
            <person name="Chao Y."/>
            <person name="Chu M."/>
            <person name="Cheng C."/>
            <person name="Hour A."/>
            <person name="Lee P."/>
            <person name="Lin S."/>
            <person name="Lin Y."/>
            <person name="Liou J."/>
            <person name="Liu S."/>
            <person name="Hsing Y."/>
            <person name="Raghuvanshi S."/>
            <person name="Mohanty A."/>
            <person name="Bharti A.K."/>
            <person name="Gaur A."/>
            <person name="Gupta V."/>
            <person name="Kumar D."/>
            <person name="Ravi V."/>
            <person name="Vij S."/>
            <person name="Kapur A."/>
            <person name="Khurana P."/>
            <person name="Khurana P."/>
            <person name="Khurana J.P."/>
            <person name="Tyagi A.K."/>
            <person name="Gaikwad K."/>
            <person name="Singh A."/>
            <person name="Dalal V."/>
            <person name="Srivastava S."/>
            <person name="Dixit A."/>
            <person name="Pal A.K."/>
            <person name="Ghazi I.A."/>
            <person name="Yadav M."/>
            <person name="Pandit A."/>
            <person name="Bhargava A."/>
            <person name="Sureshbabu K."/>
            <person name="Batra K."/>
            <person name="Sharma T.R."/>
            <person name="Mohapatra T."/>
            <person name="Singh N.K."/>
            <person name="Messing J."/>
            <person name="Nelson A.B."/>
            <person name="Fuks G."/>
            <person name="Kavchok S."/>
            <person name="Keizer G."/>
            <person name="Linton E."/>
            <person name="Llaca V."/>
            <person name="Song R."/>
            <person name="Tanyolac B."/>
            <person name="Young S."/>
            <person name="Ho-Il K."/>
            <person name="Hahn J.H."/>
            <person name="Sangsakoo G."/>
            <person name="Vanavichit A."/>
            <person name="de Mattos Luiz.A.T."/>
            <person name="Zimmer P.D."/>
            <person name="Malone G."/>
            <person name="Dellagostin O."/>
            <person name="de Oliveira A.C."/>
            <person name="Bevan M."/>
            <person name="Bancroft I."/>
            <person name="Minx P."/>
            <person name="Cordum H."/>
            <person name="Wilson R."/>
            <person name="Cheng Z."/>
            <person name="Jin W."/>
            <person name="Jiang J."/>
            <person name="Leong S.A."/>
            <person name="Iwama H."/>
            <person name="Gojobori T."/>
            <person name="Itoh T."/>
            <person name="Niimura Y."/>
            <person name="Fujii Y."/>
            <person name="Habara T."/>
            <person name="Sakai H."/>
            <person name="Sato Y."/>
            <person name="Wilson G."/>
            <person name="Kumar K."/>
            <person name="McCouch S."/>
            <person name="Juretic N."/>
            <person name="Hoen D."/>
            <person name="Wright S."/>
            <person name="Bruskiewich R."/>
            <person name="Bureau T."/>
            <person name="Miyao A."/>
            <person name="Hirochika H."/>
            <person name="Nishikawa T."/>
            <person name="Kadowaki K."/>
            <person name="Sugiura M."/>
            <person name="Burr B."/>
            <person name="Sasaki T."/>
        </authorList>
    </citation>
    <scope>NUCLEOTIDE SEQUENCE [LARGE SCALE GENOMIC DNA]</scope>
    <source>
        <strain evidence="3">cv. Nipponbare</strain>
    </source>
</reference>
<feature type="compositionally biased region" description="Low complexity" evidence="1">
    <location>
        <begin position="339"/>
        <end position="349"/>
    </location>
</feature>
<proteinExistence type="predicted"/>
<feature type="compositionally biased region" description="Basic and acidic residues" evidence="1">
    <location>
        <begin position="31"/>
        <end position="57"/>
    </location>
</feature>
<protein>
    <submittedName>
        <fullName evidence="2">Uncharacterized protein</fullName>
    </submittedName>
</protein>
<name>Q654J0_ORYSJ</name>
<feature type="compositionally biased region" description="Basic and acidic residues" evidence="1">
    <location>
        <begin position="367"/>
        <end position="378"/>
    </location>
</feature>
<feature type="compositionally biased region" description="Basic and acidic residues" evidence="1">
    <location>
        <begin position="102"/>
        <end position="111"/>
    </location>
</feature>
<feature type="compositionally biased region" description="Acidic residues" evidence="1">
    <location>
        <begin position="19"/>
        <end position="30"/>
    </location>
</feature>
<feature type="region of interest" description="Disordered" evidence="1">
    <location>
        <begin position="1"/>
        <end position="130"/>
    </location>
</feature>
<accession>Q654J0</accession>
<evidence type="ECO:0000256" key="1">
    <source>
        <dbReference type="SAM" id="MobiDB-lite"/>
    </source>
</evidence>
<dbReference type="Proteomes" id="UP000000763">
    <property type="component" value="Chromosome 6"/>
</dbReference>
<reference evidence="3" key="2">
    <citation type="journal article" date="2008" name="Nucleic Acids Res.">
        <title>The rice annotation project database (RAP-DB): 2008 update.</title>
        <authorList>
            <consortium name="The rice annotation project (RAP)"/>
        </authorList>
    </citation>
    <scope>GENOME REANNOTATION</scope>
    <source>
        <strain evidence="3">cv. Nipponbare</strain>
    </source>
</reference>
<dbReference type="AlphaFoldDB" id="Q654J0"/>
<feature type="region of interest" description="Disordered" evidence="1">
    <location>
        <begin position="219"/>
        <end position="256"/>
    </location>
</feature>
<sequence length="412" mass="44631">MAGRLGMVRRAQLRPAGEVGEEVEVGEEGDDGRGEEHGDDGRGKEHGDGGGEGEELRSASGRRGRLGRMLRSVKKAMTAVARSMRPAGEVGEDVEVGEEGDDSRGEEHGDGGGEGAELAGLSNGPALPRCRHRTPWRQDVALRSLFPEFRRHKFDPFTSIVHCGHGHRRPSLTRDGGHCGGAHLRGATAAVALCVRAWRGWDGESKDVATVAPRRGLAGREWGERGRRRRRATSGPGGEGTRRARTPPPSRTRLHRFSFPNLVWGTHRLLHCSKNPASSPPPVASDTPSPDKKKVAHRSADGVGVGGSPQRGPQRPWNLRTRRSATVAPRPEGSDDAADAAPDRAPLLAMTKKWASCYPRRRSPRSSRQEEGKERRGCDDTVTLTCGVYVGPMLTQLSRRIKPGSKPLEDLK</sequence>
<feature type="compositionally biased region" description="Basic residues" evidence="1">
    <location>
        <begin position="60"/>
        <end position="74"/>
    </location>
</feature>
<feature type="region of interest" description="Disordered" evidence="1">
    <location>
        <begin position="273"/>
        <end position="378"/>
    </location>
</feature>
<evidence type="ECO:0000313" key="3">
    <source>
        <dbReference type="Proteomes" id="UP000000763"/>
    </source>
</evidence>
<evidence type="ECO:0000313" key="2">
    <source>
        <dbReference type="EMBL" id="BAD45777.1"/>
    </source>
</evidence>
<dbReference type="EMBL" id="AP004688">
    <property type="protein sequence ID" value="BAD45777.1"/>
    <property type="molecule type" value="Genomic_DNA"/>
</dbReference>